<reference evidence="1 2" key="1">
    <citation type="submission" date="2014-02" db="EMBL/GenBank/DDBJ databases">
        <title>Genome sequence of Xanthomonas axonopodis DSM 3585 (T).</title>
        <authorList>
            <person name="Midha S."/>
            <person name="Patil P.B."/>
        </authorList>
    </citation>
    <scope>NUCLEOTIDE SEQUENCE [LARGE SCALE GENOMIC DNA]</scope>
    <source>
        <strain evidence="1 2">DSM 3585</strain>
    </source>
</reference>
<dbReference type="EMBL" id="JFAQ01000214">
    <property type="protein sequence ID" value="KPL47793.1"/>
    <property type="molecule type" value="Genomic_DNA"/>
</dbReference>
<feature type="non-terminal residue" evidence="1">
    <location>
        <position position="1"/>
    </location>
</feature>
<name>A0A0N8GD57_9XANT</name>
<sequence length="69" mass="7846">RDDGSGSDGMLSPEVPNTWANTQISLSMPARDVHQYASELLHDNDRMTARLLRFPISRFPFPDSRFPRA</sequence>
<dbReference type="RefSeq" id="WP_209018946.1">
    <property type="nucleotide sequence ID" value="NZ_JFAQ01000214.1"/>
</dbReference>
<protein>
    <submittedName>
        <fullName evidence="1">Uncharacterized protein</fullName>
    </submittedName>
</protein>
<dbReference type="AlphaFoldDB" id="A0A0N8GD57"/>
<evidence type="ECO:0000313" key="1">
    <source>
        <dbReference type="EMBL" id="KPL47793.1"/>
    </source>
</evidence>
<dbReference type="PATRIC" id="fig|53413.25.peg.2030"/>
<accession>A0A0N8GD57</accession>
<organism evidence="1 2">
    <name type="scientific">Xanthomonas axonopodis</name>
    <dbReference type="NCBI Taxonomy" id="53413"/>
    <lineage>
        <taxon>Bacteria</taxon>
        <taxon>Pseudomonadati</taxon>
        <taxon>Pseudomonadota</taxon>
        <taxon>Gammaproteobacteria</taxon>
        <taxon>Lysobacterales</taxon>
        <taxon>Lysobacteraceae</taxon>
        <taxon>Xanthomonas</taxon>
    </lineage>
</organism>
<comment type="caution">
    <text evidence="1">The sequence shown here is derived from an EMBL/GenBank/DDBJ whole genome shotgun (WGS) entry which is preliminary data.</text>
</comment>
<proteinExistence type="predicted"/>
<evidence type="ECO:0000313" key="2">
    <source>
        <dbReference type="Proteomes" id="UP000054035"/>
    </source>
</evidence>
<gene>
    <name evidence="1" type="ORF">XAXN_17570</name>
</gene>
<dbReference type="Proteomes" id="UP000054035">
    <property type="component" value="Unassembled WGS sequence"/>
</dbReference>